<dbReference type="OrthoDB" id="9809995at2"/>
<organism evidence="2 3">
    <name type="scientific">endosymbiont of Rhynchophorus ferrugineus</name>
    <dbReference type="NCBI Taxonomy" id="1972133"/>
    <lineage>
        <taxon>Bacteria</taxon>
        <taxon>Pseudomonadati</taxon>
        <taxon>Pseudomonadota</taxon>
        <taxon>Gammaproteobacteria</taxon>
        <taxon>Candidatus Nardonella</taxon>
    </lineage>
</organism>
<evidence type="ECO:0000313" key="2">
    <source>
        <dbReference type="EMBL" id="BBA85057.1"/>
    </source>
</evidence>
<reference evidence="2 3" key="1">
    <citation type="journal article" date="2017" name="Proc. Natl. Acad. Sci. U.S.A.">
        <title>Small genome symbiont underlies cuticle hardness in beetles.</title>
        <authorList>
            <person name="Anbutsu H."/>
            <person name="Moriyama M."/>
            <person name="Nikoh N."/>
            <person name="Hosokawa T."/>
            <person name="Futahashi R."/>
            <person name="Tanahashi M."/>
            <person name="Meng X.Y."/>
            <person name="Kuriwada T."/>
            <person name="Mori N."/>
            <person name="Oshima K."/>
            <person name="Hattori M."/>
            <person name="Fujie M."/>
            <person name="Satoh N."/>
            <person name="Maeda T."/>
            <person name="Shigenobu S."/>
            <person name="Koga R."/>
            <person name="Fukatsu T."/>
        </authorList>
    </citation>
    <scope>NUCLEOTIDE SEQUENCE [LARGE SCALE GENOMIC DNA]</scope>
    <source>
        <strain evidence="2">NARRFE1</strain>
    </source>
</reference>
<dbReference type="Proteomes" id="UP000289537">
    <property type="component" value="Chromosome"/>
</dbReference>
<keyword evidence="2" id="KW-0645">Protease</keyword>
<sequence length="208" mass="24865">MNNVICINLSYENFLILFKNNDVKILNKNNCNFKLENILYLINFILLKNNIRLNDINSIICITGPGKFIGTRIGILLSIGLSIDKNIPIITISIVEISNYILKYIYNKNINNLFYIIKLSNNLFYFKGKKNIYYIYNFKKILNIINILNNFKNKLIIIIYKSKKILKFIKKKYLYIKNININIIYNIYINKIYKNKINYFKSFNIFYK</sequence>
<gene>
    <name evidence="2" type="primary">yeaZ</name>
    <name evidence="2" type="ORF">NARRFE1_01120</name>
</gene>
<dbReference type="Pfam" id="PF00814">
    <property type="entry name" value="TsaD"/>
    <property type="match status" value="1"/>
</dbReference>
<dbReference type="EMBL" id="AP018161">
    <property type="protein sequence ID" value="BBA85057.1"/>
    <property type="molecule type" value="Genomic_DNA"/>
</dbReference>
<dbReference type="AlphaFoldDB" id="A0A2Z5T3T6"/>
<dbReference type="KEGG" id="eor:NARRFE1_01120"/>
<keyword evidence="2" id="KW-0378">Hydrolase</keyword>
<proteinExistence type="predicted"/>
<accession>A0A2Z5T3T6</accession>
<dbReference type="SUPFAM" id="SSF53067">
    <property type="entry name" value="Actin-like ATPase domain"/>
    <property type="match status" value="1"/>
</dbReference>
<dbReference type="Gene3D" id="3.30.420.200">
    <property type="match status" value="1"/>
</dbReference>
<dbReference type="Gene3D" id="3.30.420.40">
    <property type="match status" value="1"/>
</dbReference>
<feature type="domain" description="Gcp-like" evidence="1">
    <location>
        <begin position="36"/>
        <end position="97"/>
    </location>
</feature>
<keyword evidence="3" id="KW-1185">Reference proteome</keyword>
<dbReference type="GO" id="GO:0008233">
    <property type="term" value="F:peptidase activity"/>
    <property type="evidence" value="ECO:0007669"/>
    <property type="project" value="UniProtKB-KW"/>
</dbReference>
<dbReference type="InterPro" id="IPR000905">
    <property type="entry name" value="Gcp-like_dom"/>
</dbReference>
<name>A0A2Z5T3T6_9GAMM</name>
<evidence type="ECO:0000259" key="1">
    <source>
        <dbReference type="Pfam" id="PF00814"/>
    </source>
</evidence>
<evidence type="ECO:0000313" key="3">
    <source>
        <dbReference type="Proteomes" id="UP000289537"/>
    </source>
</evidence>
<dbReference type="RefSeq" id="WP_148708407.1">
    <property type="nucleotide sequence ID" value="NZ_AP018161.1"/>
</dbReference>
<dbReference type="GO" id="GO:0006508">
    <property type="term" value="P:proteolysis"/>
    <property type="evidence" value="ECO:0007669"/>
    <property type="project" value="UniProtKB-KW"/>
</dbReference>
<protein>
    <submittedName>
        <fullName evidence="2">Peptidase M22 glycoprotease</fullName>
    </submittedName>
</protein>
<dbReference type="InterPro" id="IPR043129">
    <property type="entry name" value="ATPase_NBD"/>
</dbReference>